<dbReference type="Proteomes" id="UP000007812">
    <property type="component" value="Chromosome"/>
</dbReference>
<protein>
    <submittedName>
        <fullName evidence="1">Uncharacterized protein</fullName>
    </submittedName>
</protein>
<dbReference type="HOGENOM" id="CLU_3245313_0_0_2"/>
<name>F4G2M1_METCR</name>
<sequence>MYYLLSNLKINIMNISPSRIFKSRDLMRIEKMFYSFRVRYSL</sequence>
<reference evidence="1 2" key="1">
    <citation type="journal article" date="2011" name="J. Bacteriol.">
        <title>Complete genome sequence of Metallosphaera cuprina, a metal sulfide-oxidizing archaeon from a hot spring.</title>
        <authorList>
            <person name="Liu L.J."/>
            <person name="You X.Y."/>
            <person name="Zheng H."/>
            <person name="Wang S."/>
            <person name="Jiang C.Y."/>
            <person name="Liu S.J."/>
        </authorList>
    </citation>
    <scope>NUCLEOTIDE SEQUENCE [LARGE SCALE GENOMIC DNA]</scope>
    <source>
        <strain evidence="1 2">Ar-4</strain>
    </source>
</reference>
<accession>F4G2M1</accession>
<keyword evidence="2" id="KW-1185">Reference proteome</keyword>
<proteinExistence type="predicted"/>
<dbReference type="EMBL" id="CP002656">
    <property type="protein sequence ID" value="AEB95069.1"/>
    <property type="molecule type" value="Genomic_DNA"/>
</dbReference>
<gene>
    <name evidence="1" type="ordered locus">Mcup_0964</name>
</gene>
<dbReference type="KEGG" id="mcn:Mcup_0964"/>
<dbReference type="STRING" id="1006006.Mcup_0964"/>
<evidence type="ECO:0000313" key="2">
    <source>
        <dbReference type="Proteomes" id="UP000007812"/>
    </source>
</evidence>
<organism evidence="1 2">
    <name type="scientific">Metallosphaera cuprina (strain Ar-4)</name>
    <dbReference type="NCBI Taxonomy" id="1006006"/>
    <lineage>
        <taxon>Archaea</taxon>
        <taxon>Thermoproteota</taxon>
        <taxon>Thermoprotei</taxon>
        <taxon>Sulfolobales</taxon>
        <taxon>Sulfolobaceae</taxon>
        <taxon>Metallosphaera</taxon>
    </lineage>
</organism>
<dbReference type="AlphaFoldDB" id="F4G2M1"/>
<evidence type="ECO:0000313" key="1">
    <source>
        <dbReference type="EMBL" id="AEB95069.1"/>
    </source>
</evidence>